<protein>
    <submittedName>
        <fullName evidence="3">Uncharacterized protein</fullName>
    </submittedName>
</protein>
<sequence length="70" mass="8134">MDKQEQPLSRAAYRKQKAAASQAPKLKSRRQQTEVPEQPQDNSRLKRRLNWAIGIVVVLIILVYLVLFFV</sequence>
<reference evidence="3 4" key="1">
    <citation type="journal article" date="2015" name="Genome Announc.">
        <title>Expanding the biotechnology potential of lactobacilli through comparative genomics of 213 strains and associated genera.</title>
        <authorList>
            <person name="Sun Z."/>
            <person name="Harris H.M."/>
            <person name="McCann A."/>
            <person name="Guo C."/>
            <person name="Argimon S."/>
            <person name="Zhang W."/>
            <person name="Yang X."/>
            <person name="Jeffery I.B."/>
            <person name="Cooney J.C."/>
            <person name="Kagawa T.F."/>
            <person name="Liu W."/>
            <person name="Song Y."/>
            <person name="Salvetti E."/>
            <person name="Wrobel A."/>
            <person name="Rasinkangas P."/>
            <person name="Parkhill J."/>
            <person name="Rea M.C."/>
            <person name="O'Sullivan O."/>
            <person name="Ritari J."/>
            <person name="Douillard F.P."/>
            <person name="Paul Ross R."/>
            <person name="Yang R."/>
            <person name="Briner A.E."/>
            <person name="Felis G.E."/>
            <person name="de Vos W.M."/>
            <person name="Barrangou R."/>
            <person name="Klaenhammer T.R."/>
            <person name="Caufield P.W."/>
            <person name="Cui Y."/>
            <person name="Zhang H."/>
            <person name="O'Toole P.W."/>
        </authorList>
    </citation>
    <scope>NUCLEOTIDE SEQUENCE [LARGE SCALE GENOMIC DNA]</scope>
    <source>
        <strain evidence="3 4">DSM 20253</strain>
    </source>
</reference>
<dbReference type="STRING" id="1423796.FC24_GL001838"/>
<dbReference type="EMBL" id="AYYI01000051">
    <property type="protein sequence ID" value="KRM97030.1"/>
    <property type="molecule type" value="Genomic_DNA"/>
</dbReference>
<keyword evidence="2" id="KW-0812">Transmembrane</keyword>
<evidence type="ECO:0000313" key="3">
    <source>
        <dbReference type="EMBL" id="KRM97030.1"/>
    </source>
</evidence>
<comment type="caution">
    <text evidence="3">The sequence shown here is derived from an EMBL/GenBank/DDBJ whole genome shotgun (WGS) entry which is preliminary data.</text>
</comment>
<evidence type="ECO:0000256" key="2">
    <source>
        <dbReference type="SAM" id="Phobius"/>
    </source>
</evidence>
<organism evidence="3 4">
    <name type="scientific">Loigolactobacillus rennini DSM 20253</name>
    <dbReference type="NCBI Taxonomy" id="1423796"/>
    <lineage>
        <taxon>Bacteria</taxon>
        <taxon>Bacillati</taxon>
        <taxon>Bacillota</taxon>
        <taxon>Bacilli</taxon>
        <taxon>Lactobacillales</taxon>
        <taxon>Lactobacillaceae</taxon>
        <taxon>Loigolactobacillus</taxon>
    </lineage>
</organism>
<name>A0A0R2D8U1_9LACO</name>
<dbReference type="AlphaFoldDB" id="A0A0R2D8U1"/>
<feature type="transmembrane region" description="Helical" evidence="2">
    <location>
        <begin position="49"/>
        <end position="69"/>
    </location>
</feature>
<keyword evidence="2" id="KW-0472">Membrane</keyword>
<keyword evidence="4" id="KW-1185">Reference proteome</keyword>
<gene>
    <name evidence="3" type="ORF">FC24_GL001838</name>
</gene>
<evidence type="ECO:0000256" key="1">
    <source>
        <dbReference type="SAM" id="MobiDB-lite"/>
    </source>
</evidence>
<dbReference type="PATRIC" id="fig|1423796.3.peg.1865"/>
<evidence type="ECO:0000313" key="4">
    <source>
        <dbReference type="Proteomes" id="UP000051638"/>
    </source>
</evidence>
<dbReference type="RefSeq" id="WP_057874276.1">
    <property type="nucleotide sequence ID" value="NZ_AYYI01000051.1"/>
</dbReference>
<keyword evidence="2" id="KW-1133">Transmembrane helix</keyword>
<proteinExistence type="predicted"/>
<dbReference type="Proteomes" id="UP000051638">
    <property type="component" value="Unassembled WGS sequence"/>
</dbReference>
<feature type="region of interest" description="Disordered" evidence="1">
    <location>
        <begin position="1"/>
        <end position="43"/>
    </location>
</feature>
<feature type="compositionally biased region" description="Polar residues" evidence="1">
    <location>
        <begin position="33"/>
        <end position="42"/>
    </location>
</feature>
<accession>A0A0R2D8U1</accession>